<keyword evidence="3" id="KW-1185">Reference proteome</keyword>
<evidence type="ECO:0000256" key="1">
    <source>
        <dbReference type="SAM" id="Phobius"/>
    </source>
</evidence>
<comment type="caution">
    <text evidence="2">The sequence shown here is derived from an EMBL/GenBank/DDBJ whole genome shotgun (WGS) entry which is preliminary data.</text>
</comment>
<name>A0A426DD71_9FIRM</name>
<dbReference type="RefSeq" id="WP_125126480.1">
    <property type="nucleotide sequence ID" value="NZ_RHJS01000002.1"/>
</dbReference>
<feature type="transmembrane region" description="Helical" evidence="1">
    <location>
        <begin position="250"/>
        <end position="278"/>
    </location>
</feature>
<organism evidence="2 3">
    <name type="scientific">Schaedlerella arabinosiphila</name>
    <dbReference type="NCBI Taxonomy" id="2044587"/>
    <lineage>
        <taxon>Bacteria</taxon>
        <taxon>Bacillati</taxon>
        <taxon>Bacillota</taxon>
        <taxon>Clostridia</taxon>
        <taxon>Lachnospirales</taxon>
        <taxon>Lachnospiraceae</taxon>
        <taxon>Schaedlerella</taxon>
    </lineage>
</organism>
<feature type="transmembrane region" description="Helical" evidence="1">
    <location>
        <begin position="209"/>
        <end position="230"/>
    </location>
</feature>
<feature type="transmembrane region" description="Helical" evidence="1">
    <location>
        <begin position="78"/>
        <end position="96"/>
    </location>
</feature>
<keyword evidence="1" id="KW-0472">Membrane</keyword>
<gene>
    <name evidence="2" type="ORF">EBB54_04245</name>
</gene>
<keyword evidence="1" id="KW-1133">Transmembrane helix</keyword>
<feature type="transmembrane region" description="Helical" evidence="1">
    <location>
        <begin position="117"/>
        <end position="142"/>
    </location>
</feature>
<evidence type="ECO:0000313" key="3">
    <source>
        <dbReference type="Proteomes" id="UP000274920"/>
    </source>
</evidence>
<feature type="transmembrane region" description="Helical" evidence="1">
    <location>
        <begin position="20"/>
        <end position="41"/>
    </location>
</feature>
<accession>A0A426DD71</accession>
<proteinExistence type="predicted"/>
<sequence length="285" mass="32040">MLKRMIGIELRKALKNKLFYITILLGCSITMLSFVNSIAIYQNELLMQEHSAGNPMQALSNVFNNWSGGETFSLGSSIYFFVLPLLAAIPYGWSYCEEKQCGYVRMAAARGGKTCYYLSKYIAVFLSGGLGAVIPLLFNFLLTSLFIPATLPTPVYCTSNGVFFSSLMSSLYYTVPVLYVLLYLCVDFVFCGLIACISYCAASLVRHRAVTVILPMFLLLAFHYSRQFIYTSSTIRYKEISPMYFLRPVAAAYTASWAVILAEAAVLFTATMFVSMVWERKHEIY</sequence>
<evidence type="ECO:0000313" key="2">
    <source>
        <dbReference type="EMBL" id="RRK30674.1"/>
    </source>
</evidence>
<dbReference type="EMBL" id="RHJS01000002">
    <property type="protein sequence ID" value="RRK30674.1"/>
    <property type="molecule type" value="Genomic_DNA"/>
</dbReference>
<reference evidence="2" key="1">
    <citation type="submission" date="2018-10" db="EMBL/GenBank/DDBJ databases">
        <title>Schaedlerella arabinophila gen. nov. sp. nov., isolated from the mouse intestinal tract and comparative analysis with the genome of the closely related altered Schaedler flora strain ASF502.</title>
        <authorList>
            <person name="Miyake S."/>
            <person name="Soh M."/>
            <person name="Seedorf H."/>
        </authorList>
    </citation>
    <scope>NUCLEOTIDE SEQUENCE [LARGE SCALE GENOMIC DNA]</scope>
    <source>
        <strain evidence="2">DSM 106076</strain>
    </source>
</reference>
<dbReference type="Proteomes" id="UP000274920">
    <property type="component" value="Unassembled WGS sequence"/>
</dbReference>
<feature type="transmembrane region" description="Helical" evidence="1">
    <location>
        <begin position="177"/>
        <end position="202"/>
    </location>
</feature>
<protein>
    <submittedName>
        <fullName evidence="2">Uncharacterized protein</fullName>
    </submittedName>
</protein>
<dbReference type="AlphaFoldDB" id="A0A426DD71"/>
<keyword evidence="1" id="KW-0812">Transmembrane</keyword>